<proteinExistence type="predicted"/>
<dbReference type="RefSeq" id="XP_013902592.1">
    <property type="nucleotide sequence ID" value="XM_014047138.1"/>
</dbReference>
<organism evidence="1 2">
    <name type="scientific">Monoraphidium neglectum</name>
    <dbReference type="NCBI Taxonomy" id="145388"/>
    <lineage>
        <taxon>Eukaryota</taxon>
        <taxon>Viridiplantae</taxon>
        <taxon>Chlorophyta</taxon>
        <taxon>core chlorophytes</taxon>
        <taxon>Chlorophyceae</taxon>
        <taxon>CS clade</taxon>
        <taxon>Sphaeropleales</taxon>
        <taxon>Selenastraceae</taxon>
        <taxon>Monoraphidium</taxon>
    </lineage>
</organism>
<sequence length="158" mass="17657">MPFSKMEARLDQLAALLPDIGTRLASLRPQLVAPLVRDLEQLPGRMIALRELLPSANISAVVAAAPQVLLKGEDELRAAVAALRRLMAVDDRQASWLVGETWLFLEPDCVEDVLGTLGRLIPGRPARELLLDDPTWLLRAQRGQRWLGEHPDQIYWDP</sequence>
<dbReference type="EMBL" id="KK100825">
    <property type="protein sequence ID" value="KIZ03573.1"/>
    <property type="molecule type" value="Genomic_DNA"/>
</dbReference>
<gene>
    <name evidence="1" type="ORF">MNEG_4388</name>
</gene>
<evidence type="ECO:0000313" key="1">
    <source>
        <dbReference type="EMBL" id="KIZ03573.1"/>
    </source>
</evidence>
<dbReference type="GeneID" id="25737266"/>
<evidence type="ECO:0000313" key="2">
    <source>
        <dbReference type="Proteomes" id="UP000054498"/>
    </source>
</evidence>
<accession>A0A0D2JYB6</accession>
<keyword evidence="2" id="KW-1185">Reference proteome</keyword>
<dbReference type="AlphaFoldDB" id="A0A0D2JYB6"/>
<dbReference type="KEGG" id="mng:MNEG_4388"/>
<dbReference type="Proteomes" id="UP000054498">
    <property type="component" value="Unassembled WGS sequence"/>
</dbReference>
<name>A0A0D2JYB6_9CHLO</name>
<reference evidence="1 2" key="1">
    <citation type="journal article" date="2013" name="BMC Genomics">
        <title>Reconstruction of the lipid metabolism for the microalga Monoraphidium neglectum from its genome sequence reveals characteristics suitable for biofuel production.</title>
        <authorList>
            <person name="Bogen C."/>
            <person name="Al-Dilaimi A."/>
            <person name="Albersmeier A."/>
            <person name="Wichmann J."/>
            <person name="Grundmann M."/>
            <person name="Rupp O."/>
            <person name="Lauersen K.J."/>
            <person name="Blifernez-Klassen O."/>
            <person name="Kalinowski J."/>
            <person name="Goesmann A."/>
            <person name="Mussgnug J.H."/>
            <person name="Kruse O."/>
        </authorList>
    </citation>
    <scope>NUCLEOTIDE SEQUENCE [LARGE SCALE GENOMIC DNA]</scope>
    <source>
        <strain evidence="1 2">SAG 48.87</strain>
    </source>
</reference>
<protein>
    <submittedName>
        <fullName evidence="1">Uncharacterized protein</fullName>
    </submittedName>
</protein>
<dbReference type="OrthoDB" id="566842at2759"/>